<evidence type="ECO:0000256" key="1">
    <source>
        <dbReference type="SAM" id="MobiDB-lite"/>
    </source>
</evidence>
<sequence>MKCGSSLGTGRAWPKASLGPRGMEYASRLGDGEGCMECASKLWMERGPGGTEYASYPVWGGALVVECALKSGAETVLWGMKCASRPGAGRGPRGTECTTRPGGGE</sequence>
<proteinExistence type="predicted"/>
<dbReference type="Proteomes" id="UP001371456">
    <property type="component" value="Unassembled WGS sequence"/>
</dbReference>
<accession>A0AAN8T3H6</accession>
<comment type="caution">
    <text evidence="2">The sequence shown here is derived from an EMBL/GenBank/DDBJ whole genome shotgun (WGS) entry which is preliminary data.</text>
</comment>
<protein>
    <submittedName>
        <fullName evidence="2">Uncharacterized protein</fullName>
    </submittedName>
</protein>
<feature type="region of interest" description="Disordered" evidence="1">
    <location>
        <begin position="85"/>
        <end position="105"/>
    </location>
</feature>
<evidence type="ECO:0000313" key="3">
    <source>
        <dbReference type="Proteomes" id="UP001371456"/>
    </source>
</evidence>
<evidence type="ECO:0000313" key="2">
    <source>
        <dbReference type="EMBL" id="KAK6779925.1"/>
    </source>
</evidence>
<keyword evidence="3" id="KW-1185">Reference proteome</keyword>
<dbReference type="EMBL" id="JBANQN010000009">
    <property type="protein sequence ID" value="KAK6779925.1"/>
    <property type="molecule type" value="Genomic_DNA"/>
</dbReference>
<gene>
    <name evidence="2" type="ORF">RDI58_022109</name>
</gene>
<name>A0AAN8T3H6_SOLBU</name>
<organism evidence="2 3">
    <name type="scientific">Solanum bulbocastanum</name>
    <name type="common">Wild potato</name>
    <dbReference type="NCBI Taxonomy" id="147425"/>
    <lineage>
        <taxon>Eukaryota</taxon>
        <taxon>Viridiplantae</taxon>
        <taxon>Streptophyta</taxon>
        <taxon>Embryophyta</taxon>
        <taxon>Tracheophyta</taxon>
        <taxon>Spermatophyta</taxon>
        <taxon>Magnoliopsida</taxon>
        <taxon>eudicotyledons</taxon>
        <taxon>Gunneridae</taxon>
        <taxon>Pentapetalae</taxon>
        <taxon>asterids</taxon>
        <taxon>lamiids</taxon>
        <taxon>Solanales</taxon>
        <taxon>Solanaceae</taxon>
        <taxon>Solanoideae</taxon>
        <taxon>Solaneae</taxon>
        <taxon>Solanum</taxon>
    </lineage>
</organism>
<dbReference type="AlphaFoldDB" id="A0AAN8T3H6"/>
<reference evidence="2 3" key="1">
    <citation type="submission" date="2024-02" db="EMBL/GenBank/DDBJ databases">
        <title>de novo genome assembly of Solanum bulbocastanum strain 11H21.</title>
        <authorList>
            <person name="Hosaka A.J."/>
        </authorList>
    </citation>
    <scope>NUCLEOTIDE SEQUENCE [LARGE SCALE GENOMIC DNA]</scope>
    <source>
        <tissue evidence="2">Young leaves</tissue>
    </source>
</reference>